<evidence type="ECO:0000313" key="1">
    <source>
        <dbReference type="EMBL" id="MPN62115.1"/>
    </source>
</evidence>
<name>A0A645JEK3_9ZZZZ</name>
<sequence length="72" mass="8016">MQAGAFGFEQGDARLQVGVFALQVRVVGFGPEQGLFQFWEKHGGSTVQFPSDLLRNIVEHFNQLFQRGFDAG</sequence>
<accession>A0A645JEK3</accession>
<organism evidence="1">
    <name type="scientific">bioreactor metagenome</name>
    <dbReference type="NCBI Taxonomy" id="1076179"/>
    <lineage>
        <taxon>unclassified sequences</taxon>
        <taxon>metagenomes</taxon>
        <taxon>ecological metagenomes</taxon>
    </lineage>
</organism>
<comment type="caution">
    <text evidence="1">The sequence shown here is derived from an EMBL/GenBank/DDBJ whole genome shotgun (WGS) entry which is preliminary data.</text>
</comment>
<reference evidence="1" key="1">
    <citation type="submission" date="2019-08" db="EMBL/GenBank/DDBJ databases">
        <authorList>
            <person name="Kucharzyk K."/>
            <person name="Murdoch R.W."/>
            <person name="Higgins S."/>
            <person name="Loffler F."/>
        </authorList>
    </citation>
    <scope>NUCLEOTIDE SEQUENCE</scope>
</reference>
<protein>
    <submittedName>
        <fullName evidence="1">Uncharacterized protein</fullName>
    </submittedName>
</protein>
<gene>
    <name evidence="1" type="ORF">SDC9_209862</name>
</gene>
<proteinExistence type="predicted"/>
<dbReference type="EMBL" id="VSSQ01139674">
    <property type="protein sequence ID" value="MPN62115.1"/>
    <property type="molecule type" value="Genomic_DNA"/>
</dbReference>
<dbReference type="AlphaFoldDB" id="A0A645JEK3"/>